<dbReference type="InterPro" id="IPR008936">
    <property type="entry name" value="Rho_GTPase_activation_prot"/>
</dbReference>
<sequence>MKNIFRRSVQIFHKDKKEGDKQDYTSSGSSGSDRSPTSSLSKKDKKHSKHHQNEYGEGSPTLSRNHHDEIGHLHQQQQHVNHHIATNTHHHHHHHQLPPHQQSPHIQQQQPQQHVNLASNNHYIRHIYTNNQYDETTQINMNNGIPFIYNPNARKVFGVPLTQVPRRAGSNVPIIIEKLIDHIERTSLNSEGLFRIPGVDLTINQYIKLFDNGEDVDVAPIEPYTAAGLLKRFFRDLPVFVPQSINKRVVSLFIDEEGKKKQVDMEILGNLRVLVHQLPTVHFEVMQELTSLLGKLMNRSDQNKMTISNIAICLVPTLNCVPAIVTYSIQMHDFFYNEVFPQHHLYYMRPYEEKLVEPTQPINIMTTSGGEKRYSSRPASITISGLLPSNGQNNSPSSSTITSTTITSPHDSTAPITFTVTTTFSPEQQQQMLQQEKQQQQQQQQQQQSSLSQSQQSMQPLSDTNSTKSDRRTFRVDPNLDLTQYIEDSQYNINRNYLYNGGPTNGGGVSGTTPNGSSLSVGGGAGGSSLSVGGGAGGSNLSVSSSASVGSNTDQSKLYRRSVAYTNNEDTKAAIQQIKEKIDRYSKEKKTREEKEREKLLRYSIDLERYKDRTINKQEKRASRDINKEIEREIEKKRLSPRERLNLFGLASSSSSSVNSTLTRSTANIISTIDGSGGSNRNSKNYGGNSSSNRRYSNSINQQLQMQLQQLQIQQQQYQQTQQSQIPLQYQQQQQQQQQQTTTTTTTTSSGGSNRFSSNRYKPVDLTQSSSSFRYSREIYDDDYYSNNNLMMFGNEQPNQTPISVSSSSAFTRQRSQSCFEPENLLFLQQQYQQYQQQQQQQQQQIPFQANPQYSNAVIEQKLDQIRDTINNLHRDNRVSRDYTHYLREVEDLRSSLQKETVVSNEYIKNIELEDKLRREEEKNQRLIEEIHLLETYFILKEKSKAKRLSTTKDLLTRSRSPTLPTSMNMSTSSLGSSSSSAYNNNVPK</sequence>
<feature type="compositionally biased region" description="Low complexity" evidence="6">
    <location>
        <begin position="98"/>
        <end position="114"/>
    </location>
</feature>
<dbReference type="InterPro" id="IPR000198">
    <property type="entry name" value="RhoGAP_dom"/>
</dbReference>
<feature type="region of interest" description="Disordered" evidence="6">
    <location>
        <begin position="950"/>
        <end position="989"/>
    </location>
</feature>
<dbReference type="Gene3D" id="1.10.555.10">
    <property type="entry name" value="Rho GTPase activation protein"/>
    <property type="match status" value="1"/>
</dbReference>
<evidence type="ECO:0000256" key="3">
    <source>
        <dbReference type="ARBA" id="ARBA00022490"/>
    </source>
</evidence>
<feature type="region of interest" description="Disordered" evidence="6">
    <location>
        <begin position="86"/>
        <end position="114"/>
    </location>
</feature>
<dbReference type="GO" id="GO:0005096">
    <property type="term" value="F:GTPase activator activity"/>
    <property type="evidence" value="ECO:0007669"/>
    <property type="project" value="UniProtKB-KW"/>
</dbReference>
<feature type="compositionally biased region" description="Low complexity" evidence="6">
    <location>
        <begin position="539"/>
        <end position="552"/>
    </location>
</feature>
<feature type="compositionally biased region" description="Gly residues" evidence="6">
    <location>
        <begin position="521"/>
        <end position="538"/>
    </location>
</feature>
<feature type="compositionally biased region" description="Low complexity" evidence="6">
    <location>
        <begin position="26"/>
        <end position="40"/>
    </location>
</feature>
<feature type="region of interest" description="Disordered" evidence="6">
    <location>
        <begin position="427"/>
        <end position="476"/>
    </location>
</feature>
<feature type="compositionally biased region" description="Low complexity" evidence="6">
    <location>
        <begin position="427"/>
        <end position="459"/>
    </location>
</feature>
<feature type="region of interest" description="Disordered" evidence="6">
    <location>
        <begin position="670"/>
        <end position="696"/>
    </location>
</feature>
<keyword evidence="9" id="KW-1185">Reference proteome</keyword>
<accession>A0AAN7TVT0</accession>
<feature type="compositionally biased region" description="Basic residues" evidence="6">
    <location>
        <begin position="88"/>
        <end position="97"/>
    </location>
</feature>
<gene>
    <name evidence="8" type="ORF">RB653_000803</name>
</gene>
<evidence type="ECO:0000313" key="8">
    <source>
        <dbReference type="EMBL" id="KAK5580779.1"/>
    </source>
</evidence>
<dbReference type="Pfam" id="PF00620">
    <property type="entry name" value="RhoGAP"/>
    <property type="match status" value="1"/>
</dbReference>
<dbReference type="CDD" id="cd00159">
    <property type="entry name" value="RhoGAP"/>
    <property type="match status" value="1"/>
</dbReference>
<dbReference type="GO" id="GO:0007165">
    <property type="term" value="P:signal transduction"/>
    <property type="evidence" value="ECO:0007669"/>
    <property type="project" value="InterPro"/>
</dbReference>
<comment type="function">
    <text evidence="4">Rho GTPase-activating protein involved in the signal transduction pathway.</text>
</comment>
<evidence type="ECO:0000259" key="7">
    <source>
        <dbReference type="PROSITE" id="PS50238"/>
    </source>
</evidence>
<dbReference type="InterPro" id="IPR050729">
    <property type="entry name" value="Rho-GAP"/>
</dbReference>
<organism evidence="8 9">
    <name type="scientific">Dictyostelium firmibasis</name>
    <dbReference type="NCBI Taxonomy" id="79012"/>
    <lineage>
        <taxon>Eukaryota</taxon>
        <taxon>Amoebozoa</taxon>
        <taxon>Evosea</taxon>
        <taxon>Eumycetozoa</taxon>
        <taxon>Dictyostelia</taxon>
        <taxon>Dictyosteliales</taxon>
        <taxon>Dictyosteliaceae</taxon>
        <taxon>Dictyostelium</taxon>
    </lineage>
</organism>
<evidence type="ECO:0000256" key="4">
    <source>
        <dbReference type="ARBA" id="ARBA00037092"/>
    </source>
</evidence>
<comment type="subcellular location">
    <subcellularLocation>
        <location evidence="1">Cytoplasm</location>
    </subcellularLocation>
</comment>
<feature type="coiled-coil region" evidence="5">
    <location>
        <begin position="903"/>
        <end position="937"/>
    </location>
</feature>
<keyword evidence="5" id="KW-0175">Coiled coil</keyword>
<evidence type="ECO:0000256" key="6">
    <source>
        <dbReference type="SAM" id="MobiDB-lite"/>
    </source>
</evidence>
<evidence type="ECO:0000256" key="5">
    <source>
        <dbReference type="SAM" id="Coils"/>
    </source>
</evidence>
<feature type="region of interest" description="Disordered" evidence="6">
    <location>
        <begin position="1"/>
        <end position="66"/>
    </location>
</feature>
<dbReference type="PANTHER" id="PTHR23176">
    <property type="entry name" value="RHO/RAC/CDC GTPASE-ACTIVATING PROTEIN"/>
    <property type="match status" value="1"/>
</dbReference>
<dbReference type="SMART" id="SM00324">
    <property type="entry name" value="RhoGAP"/>
    <property type="match status" value="1"/>
</dbReference>
<feature type="compositionally biased region" description="Low complexity" evidence="6">
    <location>
        <begin position="388"/>
        <end position="409"/>
    </location>
</feature>
<feature type="compositionally biased region" description="Low complexity" evidence="6">
    <location>
        <begin position="679"/>
        <end position="696"/>
    </location>
</feature>
<dbReference type="PANTHER" id="PTHR23176:SF12">
    <property type="entry name" value="RHO GTPASE-ACTIVATING PROTEIN GACT"/>
    <property type="match status" value="1"/>
</dbReference>
<dbReference type="PROSITE" id="PS50238">
    <property type="entry name" value="RHOGAP"/>
    <property type="match status" value="1"/>
</dbReference>
<comment type="caution">
    <text evidence="8">The sequence shown here is derived from an EMBL/GenBank/DDBJ whole genome shotgun (WGS) entry which is preliminary data.</text>
</comment>
<feature type="compositionally biased region" description="Low complexity" evidence="6">
    <location>
        <begin position="511"/>
        <end position="520"/>
    </location>
</feature>
<feature type="coiled-coil region" evidence="5">
    <location>
        <begin position="825"/>
        <end position="876"/>
    </location>
</feature>
<dbReference type="EMBL" id="JAVFKY010000002">
    <property type="protein sequence ID" value="KAK5580779.1"/>
    <property type="molecule type" value="Genomic_DNA"/>
</dbReference>
<dbReference type="Proteomes" id="UP001344447">
    <property type="component" value="Unassembled WGS sequence"/>
</dbReference>
<feature type="compositionally biased region" description="Basic and acidic residues" evidence="6">
    <location>
        <begin position="12"/>
        <end position="23"/>
    </location>
</feature>
<dbReference type="AlphaFoldDB" id="A0AAN7TVT0"/>
<feature type="compositionally biased region" description="Low complexity" evidence="6">
    <location>
        <begin position="742"/>
        <end position="760"/>
    </location>
</feature>
<keyword evidence="3" id="KW-0963">Cytoplasm</keyword>
<feature type="region of interest" description="Disordered" evidence="6">
    <location>
        <begin position="505"/>
        <end position="555"/>
    </location>
</feature>
<proteinExistence type="predicted"/>
<feature type="compositionally biased region" description="Low complexity" evidence="6">
    <location>
        <begin position="966"/>
        <end position="981"/>
    </location>
</feature>
<feature type="coiled-coil region" evidence="5">
    <location>
        <begin position="568"/>
        <end position="636"/>
    </location>
</feature>
<keyword evidence="2" id="KW-0343">GTPase activation</keyword>
<feature type="domain" description="Rho-GAP" evidence="7">
    <location>
        <begin position="159"/>
        <end position="347"/>
    </location>
</feature>
<dbReference type="SUPFAM" id="SSF48350">
    <property type="entry name" value="GTPase activation domain, GAP"/>
    <property type="match status" value="1"/>
</dbReference>
<feature type="region of interest" description="Disordered" evidence="6">
    <location>
        <begin position="742"/>
        <end position="765"/>
    </location>
</feature>
<name>A0AAN7TVT0_9MYCE</name>
<feature type="compositionally biased region" description="Polar residues" evidence="6">
    <location>
        <begin position="952"/>
        <end position="965"/>
    </location>
</feature>
<feature type="region of interest" description="Disordered" evidence="6">
    <location>
        <begin position="382"/>
        <end position="414"/>
    </location>
</feature>
<evidence type="ECO:0000256" key="1">
    <source>
        <dbReference type="ARBA" id="ARBA00004496"/>
    </source>
</evidence>
<protein>
    <recommendedName>
        <fullName evidence="7">Rho-GAP domain-containing protein</fullName>
    </recommendedName>
</protein>
<evidence type="ECO:0000256" key="2">
    <source>
        <dbReference type="ARBA" id="ARBA00022468"/>
    </source>
</evidence>
<reference evidence="8 9" key="1">
    <citation type="submission" date="2023-11" db="EMBL/GenBank/DDBJ databases">
        <title>Dfirmibasis_genome.</title>
        <authorList>
            <person name="Edelbroek B."/>
            <person name="Kjellin J."/>
            <person name="Jerlstrom-Hultqvist J."/>
            <person name="Soderbom F."/>
        </authorList>
    </citation>
    <scope>NUCLEOTIDE SEQUENCE [LARGE SCALE GENOMIC DNA]</scope>
    <source>
        <strain evidence="8 9">TNS-C-14</strain>
    </source>
</reference>
<evidence type="ECO:0000313" key="9">
    <source>
        <dbReference type="Proteomes" id="UP001344447"/>
    </source>
</evidence>
<dbReference type="GO" id="GO:0005737">
    <property type="term" value="C:cytoplasm"/>
    <property type="evidence" value="ECO:0007669"/>
    <property type="project" value="UniProtKB-SubCell"/>
</dbReference>